<dbReference type="Pfam" id="PF10601">
    <property type="entry name" value="zf-LITAF-like"/>
    <property type="match status" value="1"/>
</dbReference>
<dbReference type="GO" id="GO:0046872">
    <property type="term" value="F:metal ion binding"/>
    <property type="evidence" value="ECO:0007669"/>
    <property type="project" value="UniProtKB-KW"/>
</dbReference>
<keyword evidence="9" id="KW-1185">Reference proteome</keyword>
<evidence type="ECO:0000256" key="1">
    <source>
        <dbReference type="ARBA" id="ARBA00004170"/>
    </source>
</evidence>
<reference evidence="8 9" key="1">
    <citation type="submission" date="2024-10" db="EMBL/GenBank/DDBJ databases">
        <title>Updated reference genomes for cyclostephanoid diatoms.</title>
        <authorList>
            <person name="Roberts W.R."/>
            <person name="Alverson A.J."/>
        </authorList>
    </citation>
    <scope>NUCLEOTIDE SEQUENCE [LARGE SCALE GENOMIC DNA]</scope>
    <source>
        <strain evidence="8 9">AJA232-27</strain>
    </source>
</reference>
<dbReference type="Proteomes" id="UP001530293">
    <property type="component" value="Unassembled WGS sequence"/>
</dbReference>
<evidence type="ECO:0000256" key="5">
    <source>
        <dbReference type="ARBA" id="ARBA00023136"/>
    </source>
</evidence>
<comment type="subcellular location">
    <subcellularLocation>
        <location evidence="1">Membrane</location>
        <topology evidence="1">Peripheral membrane protein</topology>
    </subcellularLocation>
</comment>
<dbReference type="PROSITE" id="PS51837">
    <property type="entry name" value="LITAF"/>
    <property type="match status" value="1"/>
</dbReference>
<dbReference type="InterPro" id="IPR037519">
    <property type="entry name" value="LITAF_fam"/>
</dbReference>
<evidence type="ECO:0000259" key="7">
    <source>
        <dbReference type="PROSITE" id="PS51837"/>
    </source>
</evidence>
<sequence length="150" mass="16286">MMGFFSSNKRDKDFDVETAAVIATPVATATPVTYATASLPTPAEAVTNSKINTSTSNKTSTSNIPLGRHPTSISQCPHCLATNIMTRTSTYPSIETWLMCFFLLLVFWPICWVPLVYDAAKQTDHICTGCQKVVGCVKPLTDCCVEERGG</sequence>
<keyword evidence="4" id="KW-0862">Zinc</keyword>
<accession>A0ABD3MWG3</accession>
<dbReference type="PANTHER" id="PTHR23292">
    <property type="entry name" value="LIPOPOLYSACCHARIDE-INDUCED TUMOR NECROSIS FACTOR-ALPHA FACTOR"/>
    <property type="match status" value="1"/>
</dbReference>
<evidence type="ECO:0000313" key="9">
    <source>
        <dbReference type="Proteomes" id="UP001530293"/>
    </source>
</evidence>
<name>A0ABD3MWG3_9STRA</name>
<protein>
    <recommendedName>
        <fullName evidence="7">LITAF domain-containing protein</fullName>
    </recommendedName>
</protein>
<keyword evidence="3" id="KW-0479">Metal-binding</keyword>
<feature type="domain" description="LITAF" evidence="7">
    <location>
        <begin position="56"/>
        <end position="139"/>
    </location>
</feature>
<comment type="caution">
    <text evidence="8">The sequence shown here is derived from an EMBL/GenBank/DDBJ whole genome shotgun (WGS) entry which is preliminary data.</text>
</comment>
<dbReference type="InterPro" id="IPR006629">
    <property type="entry name" value="LITAF"/>
</dbReference>
<evidence type="ECO:0000256" key="6">
    <source>
        <dbReference type="SAM" id="Phobius"/>
    </source>
</evidence>
<dbReference type="EMBL" id="JALLBG020000068">
    <property type="protein sequence ID" value="KAL3768204.1"/>
    <property type="molecule type" value="Genomic_DNA"/>
</dbReference>
<keyword evidence="6" id="KW-1133">Transmembrane helix</keyword>
<keyword evidence="5 6" id="KW-0472">Membrane</keyword>
<feature type="transmembrane region" description="Helical" evidence="6">
    <location>
        <begin position="97"/>
        <end position="117"/>
    </location>
</feature>
<comment type="similarity">
    <text evidence="2">Belongs to the CDIP1/LITAF family.</text>
</comment>
<dbReference type="AlphaFoldDB" id="A0ABD3MWG3"/>
<evidence type="ECO:0000313" key="8">
    <source>
        <dbReference type="EMBL" id="KAL3768204.1"/>
    </source>
</evidence>
<evidence type="ECO:0000256" key="2">
    <source>
        <dbReference type="ARBA" id="ARBA00005975"/>
    </source>
</evidence>
<dbReference type="SMART" id="SM00714">
    <property type="entry name" value="LITAF"/>
    <property type="match status" value="1"/>
</dbReference>
<gene>
    <name evidence="8" type="ORF">ACHAWU_001894</name>
</gene>
<dbReference type="GO" id="GO:0016020">
    <property type="term" value="C:membrane"/>
    <property type="evidence" value="ECO:0007669"/>
    <property type="project" value="UniProtKB-SubCell"/>
</dbReference>
<keyword evidence="6" id="KW-0812">Transmembrane</keyword>
<proteinExistence type="inferred from homology"/>
<evidence type="ECO:0000256" key="4">
    <source>
        <dbReference type="ARBA" id="ARBA00022833"/>
    </source>
</evidence>
<dbReference type="PANTHER" id="PTHR23292:SF6">
    <property type="entry name" value="FI16602P1-RELATED"/>
    <property type="match status" value="1"/>
</dbReference>
<organism evidence="8 9">
    <name type="scientific">Discostella pseudostelligera</name>
    <dbReference type="NCBI Taxonomy" id="259834"/>
    <lineage>
        <taxon>Eukaryota</taxon>
        <taxon>Sar</taxon>
        <taxon>Stramenopiles</taxon>
        <taxon>Ochrophyta</taxon>
        <taxon>Bacillariophyta</taxon>
        <taxon>Coscinodiscophyceae</taxon>
        <taxon>Thalassiosirophycidae</taxon>
        <taxon>Stephanodiscales</taxon>
        <taxon>Stephanodiscaceae</taxon>
        <taxon>Discostella</taxon>
    </lineage>
</organism>
<evidence type="ECO:0000256" key="3">
    <source>
        <dbReference type="ARBA" id="ARBA00022723"/>
    </source>
</evidence>